<organism evidence="1 2">
    <name type="scientific">Pinctada imbricata</name>
    <name type="common">Atlantic pearl-oyster</name>
    <name type="synonym">Pinctada martensii</name>
    <dbReference type="NCBI Taxonomy" id="66713"/>
    <lineage>
        <taxon>Eukaryota</taxon>
        <taxon>Metazoa</taxon>
        <taxon>Spiralia</taxon>
        <taxon>Lophotrochozoa</taxon>
        <taxon>Mollusca</taxon>
        <taxon>Bivalvia</taxon>
        <taxon>Autobranchia</taxon>
        <taxon>Pteriomorphia</taxon>
        <taxon>Pterioida</taxon>
        <taxon>Pterioidea</taxon>
        <taxon>Pteriidae</taxon>
        <taxon>Pinctada</taxon>
    </lineage>
</organism>
<reference evidence="1" key="1">
    <citation type="submission" date="2019-08" db="EMBL/GenBank/DDBJ databases">
        <title>The improved chromosome-level genome for the pearl oyster Pinctada fucata martensii using PacBio sequencing and Hi-C.</title>
        <authorList>
            <person name="Zheng Z."/>
        </authorList>
    </citation>
    <scope>NUCLEOTIDE SEQUENCE</scope>
    <source>
        <strain evidence="1">ZZ-2019</strain>
        <tissue evidence="1">Adductor muscle</tissue>
    </source>
</reference>
<dbReference type="EMBL" id="VSWD01000006">
    <property type="protein sequence ID" value="KAK3099981.1"/>
    <property type="molecule type" value="Genomic_DNA"/>
</dbReference>
<dbReference type="InterPro" id="IPR011042">
    <property type="entry name" value="6-blade_b-propeller_TolB-like"/>
</dbReference>
<dbReference type="Proteomes" id="UP001186944">
    <property type="component" value="Unassembled WGS sequence"/>
</dbReference>
<protein>
    <submittedName>
        <fullName evidence="1">Uncharacterized protein</fullName>
    </submittedName>
</protein>
<keyword evidence="2" id="KW-1185">Reference proteome</keyword>
<accession>A0AA89C8U6</accession>
<dbReference type="SUPFAM" id="SSF101898">
    <property type="entry name" value="NHL repeat"/>
    <property type="match status" value="1"/>
</dbReference>
<dbReference type="AlphaFoldDB" id="A0AA89C8U6"/>
<sequence>MFLYENSGKLVRSMNVDVDINDMAVASSGDLVVTCGDMKVRHLTVRGWSTTLINTAPYEPDGICLTDKEEIVVCMRGQDNGKHIAVFSDDGQDRLHEISGRDSQAEELSLTLTVLFKTVRIYVLEGGLIQLIMTQEQTRLLDPLGICVDDETGQVWLGNYSGDVVIAEYLK</sequence>
<comment type="caution">
    <text evidence="1">The sequence shown here is derived from an EMBL/GenBank/DDBJ whole genome shotgun (WGS) entry which is preliminary data.</text>
</comment>
<proteinExistence type="predicted"/>
<evidence type="ECO:0000313" key="1">
    <source>
        <dbReference type="EMBL" id="KAK3099981.1"/>
    </source>
</evidence>
<evidence type="ECO:0000313" key="2">
    <source>
        <dbReference type="Proteomes" id="UP001186944"/>
    </source>
</evidence>
<dbReference type="Gene3D" id="2.120.10.30">
    <property type="entry name" value="TolB, C-terminal domain"/>
    <property type="match status" value="1"/>
</dbReference>
<name>A0AA89C8U6_PINIB</name>
<gene>
    <name evidence="1" type="ORF">FSP39_012923</name>
</gene>